<dbReference type="EMBL" id="BQKI01000001">
    <property type="protein sequence ID" value="GJM84958.1"/>
    <property type="molecule type" value="Genomic_DNA"/>
</dbReference>
<keyword evidence="1" id="KW-1133">Transmembrane helix</keyword>
<sequence>MNLYVDYLPALGVFNKCGSVENPWCPLSGKRPLTCYIKETTHQKLKNKVSGLLSFCQAHISDDMPISDGDIYDISHRLIEENQYLLHGKFRQEAILVIMSIVTKALHCAKQKEVHEFDAEMTEEIISFAAVLRLMGSTLLEILNYFSRMRAADDNTNANHGQLRRDYSILCGKICLLSHYEANEPHRCDFISTIGEAVDRERASIQMLSHFASLSVFCVRRRLGFLWRLCIIMMMMAMNLVILEGQRMDIFQLLIDASKESADIPDTDKGSLPLALVPYTDKRNLQVTLVTNSHND</sequence>
<accession>A0AAV5BEM0</accession>
<keyword evidence="1" id="KW-0472">Membrane</keyword>
<organism evidence="3 4">
    <name type="scientific">Eleusine coracana subsp. coracana</name>
    <dbReference type="NCBI Taxonomy" id="191504"/>
    <lineage>
        <taxon>Eukaryota</taxon>
        <taxon>Viridiplantae</taxon>
        <taxon>Streptophyta</taxon>
        <taxon>Embryophyta</taxon>
        <taxon>Tracheophyta</taxon>
        <taxon>Spermatophyta</taxon>
        <taxon>Magnoliopsida</taxon>
        <taxon>Liliopsida</taxon>
        <taxon>Poales</taxon>
        <taxon>Poaceae</taxon>
        <taxon>PACMAD clade</taxon>
        <taxon>Chloridoideae</taxon>
        <taxon>Cynodonteae</taxon>
        <taxon>Eleusininae</taxon>
        <taxon>Eleusine</taxon>
    </lineage>
</organism>
<reference evidence="3" key="1">
    <citation type="journal article" date="2018" name="DNA Res.">
        <title>Multiple hybrid de novo genome assembly of finger millet, an orphan allotetraploid crop.</title>
        <authorList>
            <person name="Hatakeyama M."/>
            <person name="Aluri S."/>
            <person name="Balachadran M.T."/>
            <person name="Sivarajan S.R."/>
            <person name="Patrignani A."/>
            <person name="Gruter S."/>
            <person name="Poveda L."/>
            <person name="Shimizu-Inatsugi R."/>
            <person name="Baeten J."/>
            <person name="Francoijs K.J."/>
            <person name="Nataraja K.N."/>
            <person name="Reddy Y.A.N."/>
            <person name="Phadnis S."/>
            <person name="Ravikumar R.L."/>
            <person name="Schlapbach R."/>
            <person name="Sreeman S.M."/>
            <person name="Shimizu K.K."/>
        </authorList>
    </citation>
    <scope>NUCLEOTIDE SEQUENCE</scope>
</reference>
<keyword evidence="1" id="KW-0812">Transmembrane</keyword>
<evidence type="ECO:0000259" key="2">
    <source>
        <dbReference type="Pfam" id="PF25104"/>
    </source>
</evidence>
<keyword evidence="4" id="KW-1185">Reference proteome</keyword>
<dbReference type="InterPro" id="IPR056714">
    <property type="entry name" value="DUF7812"/>
</dbReference>
<dbReference type="PANTHER" id="PTHR36786">
    <property type="entry name" value="2-ISOPROPYLMALATE SYNTHASE"/>
    <property type="match status" value="1"/>
</dbReference>
<gene>
    <name evidence="3" type="primary">ga00675</name>
    <name evidence="3" type="ORF">PR202_ga00675</name>
</gene>
<dbReference type="AlphaFoldDB" id="A0AAV5BEM0"/>
<dbReference type="Proteomes" id="UP001054889">
    <property type="component" value="Unassembled WGS sequence"/>
</dbReference>
<comment type="caution">
    <text evidence="3">The sequence shown here is derived from an EMBL/GenBank/DDBJ whole genome shotgun (WGS) entry which is preliminary data.</text>
</comment>
<feature type="transmembrane region" description="Helical" evidence="1">
    <location>
        <begin position="225"/>
        <end position="243"/>
    </location>
</feature>
<proteinExistence type="predicted"/>
<dbReference type="Pfam" id="PF25104">
    <property type="entry name" value="DUF7812"/>
    <property type="match status" value="1"/>
</dbReference>
<dbReference type="PANTHER" id="PTHR36786:SF1">
    <property type="entry name" value="2-ISOPROPYLMALATE SYNTHASE"/>
    <property type="match status" value="1"/>
</dbReference>
<protein>
    <recommendedName>
        <fullName evidence="2">DUF7812 domain-containing protein</fullName>
    </recommendedName>
</protein>
<evidence type="ECO:0000313" key="3">
    <source>
        <dbReference type="EMBL" id="GJM84958.1"/>
    </source>
</evidence>
<feature type="domain" description="DUF7812" evidence="2">
    <location>
        <begin position="1"/>
        <end position="251"/>
    </location>
</feature>
<name>A0AAV5BEM0_ELECO</name>
<reference evidence="3" key="2">
    <citation type="submission" date="2021-12" db="EMBL/GenBank/DDBJ databases">
        <title>Resequencing data analysis of finger millet.</title>
        <authorList>
            <person name="Hatakeyama M."/>
            <person name="Aluri S."/>
            <person name="Balachadran M.T."/>
            <person name="Sivarajan S.R."/>
            <person name="Poveda L."/>
            <person name="Shimizu-Inatsugi R."/>
            <person name="Schlapbach R."/>
            <person name="Sreeman S.M."/>
            <person name="Shimizu K.K."/>
        </authorList>
    </citation>
    <scope>NUCLEOTIDE SEQUENCE</scope>
</reference>
<evidence type="ECO:0000256" key="1">
    <source>
        <dbReference type="SAM" id="Phobius"/>
    </source>
</evidence>
<evidence type="ECO:0000313" key="4">
    <source>
        <dbReference type="Proteomes" id="UP001054889"/>
    </source>
</evidence>